<accession>A0A1G5JS54</accession>
<organism evidence="2 3">
    <name type="scientific">Desulfoluna spongiiphila</name>
    <dbReference type="NCBI Taxonomy" id="419481"/>
    <lineage>
        <taxon>Bacteria</taxon>
        <taxon>Pseudomonadati</taxon>
        <taxon>Thermodesulfobacteriota</taxon>
        <taxon>Desulfobacteria</taxon>
        <taxon>Desulfobacterales</taxon>
        <taxon>Desulfolunaceae</taxon>
        <taxon>Desulfoluna</taxon>
    </lineage>
</organism>
<dbReference type="STRING" id="419481.SAMN05216233_1413"/>
<dbReference type="Pfam" id="PF07796">
    <property type="entry name" value="DUF1638"/>
    <property type="match status" value="1"/>
</dbReference>
<dbReference type="AlphaFoldDB" id="A0A1G5JS54"/>
<sequence length="242" mass="27039">MKMAVIACEVMRYELEMLCAGMQEAPSLHFLRQGLHDTPKLLRKEVQATIARVEEEHPELTRIVLGYGLCGKGLEGVTAGRCELVIPRVHDCIPLLIGSVSAHREAHGRECGTYWFSPGWLTWSVIPYLDNRTVRLAHYVEKYGKDRADLLMQMEDGVLTNYTRACLIQWPGLGEAYREQAAEAARRSNLPLETMEGAPGYLAELLSGSWDETRFVRIPTGHTVCQSMDAEEVIVPGEPAQG</sequence>
<feature type="domain" description="DUF1638" evidence="1">
    <location>
        <begin position="30"/>
        <end position="206"/>
    </location>
</feature>
<dbReference type="EMBL" id="FMUX01000041">
    <property type="protein sequence ID" value="SCY90690.1"/>
    <property type="molecule type" value="Genomic_DNA"/>
</dbReference>
<reference evidence="2 3" key="1">
    <citation type="submission" date="2016-10" db="EMBL/GenBank/DDBJ databases">
        <authorList>
            <person name="de Groot N.N."/>
        </authorList>
    </citation>
    <scope>NUCLEOTIDE SEQUENCE [LARGE SCALE GENOMIC DNA]</scope>
    <source>
        <strain evidence="2 3">AA1</strain>
    </source>
</reference>
<gene>
    <name evidence="2" type="ORF">SAMN05216233_1413</name>
</gene>
<dbReference type="RefSeq" id="WP_092215949.1">
    <property type="nucleotide sequence ID" value="NZ_FMUX01000041.1"/>
</dbReference>
<protein>
    <recommendedName>
        <fullName evidence="1">DUF1638 domain-containing protein</fullName>
    </recommendedName>
</protein>
<dbReference type="Proteomes" id="UP000198870">
    <property type="component" value="Unassembled WGS sequence"/>
</dbReference>
<proteinExistence type="predicted"/>
<evidence type="ECO:0000313" key="2">
    <source>
        <dbReference type="EMBL" id="SCY90690.1"/>
    </source>
</evidence>
<evidence type="ECO:0000259" key="1">
    <source>
        <dbReference type="Pfam" id="PF07796"/>
    </source>
</evidence>
<evidence type="ECO:0000313" key="3">
    <source>
        <dbReference type="Proteomes" id="UP000198870"/>
    </source>
</evidence>
<dbReference type="OrthoDB" id="9787351at2"/>
<name>A0A1G5JS54_9BACT</name>
<keyword evidence="3" id="KW-1185">Reference proteome</keyword>
<dbReference type="InterPro" id="IPR012437">
    <property type="entry name" value="DUF1638"/>
</dbReference>